<dbReference type="EC" id="5.6.2.4" evidence="10"/>
<dbReference type="RefSeq" id="WP_110438059.1">
    <property type="nucleotide sequence ID" value="NZ_CP046393.1"/>
</dbReference>
<dbReference type="Gene3D" id="1.10.486.10">
    <property type="entry name" value="PCRA, domain 4"/>
    <property type="match status" value="1"/>
</dbReference>
<keyword evidence="6" id="KW-0238">DNA-binding</keyword>
<dbReference type="GO" id="GO:0043138">
    <property type="term" value="F:3'-5' DNA helicase activity"/>
    <property type="evidence" value="ECO:0007669"/>
    <property type="project" value="UniProtKB-EC"/>
</dbReference>
<evidence type="ECO:0000256" key="13">
    <source>
        <dbReference type="PROSITE-ProRule" id="PRU00560"/>
    </source>
</evidence>
<evidence type="ECO:0000256" key="1">
    <source>
        <dbReference type="ARBA" id="ARBA00009922"/>
    </source>
</evidence>
<evidence type="ECO:0000256" key="5">
    <source>
        <dbReference type="ARBA" id="ARBA00022840"/>
    </source>
</evidence>
<keyword evidence="4 13" id="KW-0347">Helicase</keyword>
<dbReference type="InterPro" id="IPR027417">
    <property type="entry name" value="P-loop_NTPase"/>
</dbReference>
<dbReference type="EMBL" id="QGLT01000001">
    <property type="protein sequence ID" value="PXZ01540.1"/>
    <property type="molecule type" value="Genomic_DNA"/>
</dbReference>
<dbReference type="GO" id="GO:0003677">
    <property type="term" value="F:DNA binding"/>
    <property type="evidence" value="ECO:0007669"/>
    <property type="project" value="UniProtKB-KW"/>
</dbReference>
<dbReference type="Pfam" id="PF21196">
    <property type="entry name" value="PcrA_UvrD_tudor"/>
    <property type="match status" value="1"/>
</dbReference>
<keyword evidence="5 13" id="KW-0067">ATP-binding</keyword>
<keyword evidence="3 13" id="KW-0378">Hydrolase</keyword>
<dbReference type="GO" id="GO:0000725">
    <property type="term" value="P:recombinational repair"/>
    <property type="evidence" value="ECO:0007669"/>
    <property type="project" value="TreeGrafter"/>
</dbReference>
<dbReference type="Gene3D" id="1.10.10.160">
    <property type="match status" value="1"/>
</dbReference>
<dbReference type="PANTHER" id="PTHR11070:SF2">
    <property type="entry name" value="ATP-DEPENDENT DNA HELICASE SRS2"/>
    <property type="match status" value="1"/>
</dbReference>
<dbReference type="OrthoDB" id="9806690at2"/>
<keyword evidence="7" id="KW-0413">Isomerase</keyword>
<dbReference type="GO" id="GO:0016887">
    <property type="term" value="F:ATP hydrolysis activity"/>
    <property type="evidence" value="ECO:0007669"/>
    <property type="project" value="RHEA"/>
</dbReference>
<comment type="caution">
    <text evidence="16">The sequence shown here is derived from an EMBL/GenBank/DDBJ whole genome shotgun (WGS) entry which is preliminary data.</text>
</comment>
<accession>A0A318MXZ2</accession>
<dbReference type="GO" id="GO:0005829">
    <property type="term" value="C:cytosol"/>
    <property type="evidence" value="ECO:0007669"/>
    <property type="project" value="TreeGrafter"/>
</dbReference>
<evidence type="ECO:0000313" key="16">
    <source>
        <dbReference type="EMBL" id="PXZ01540.1"/>
    </source>
</evidence>
<dbReference type="InterPro" id="IPR013986">
    <property type="entry name" value="DExx_box_DNA_helicase_dom_sf"/>
</dbReference>
<keyword evidence="2 13" id="KW-0547">Nucleotide-binding</keyword>
<evidence type="ECO:0000256" key="10">
    <source>
        <dbReference type="ARBA" id="ARBA00034808"/>
    </source>
</evidence>
<sequence length="737" mass="84056">MTQYLSQLNETQKKAVETTEGPILVLAGAGTGKTRVLTSRFAHILLSGKAYPNQILAVTFTNKASREMSERIASLINKPVEGLWLGSFHKICARMLRQNATLVGLTSNFTILDTDDQLRLIKQITPAYSIDTKRVSPQLILGIIQFWKDKGYSPDNLPNDEINKSGNSLIKTIYAHYQKRLREINACDFGDLMLHMFNIFSQHQHILEKYQRYFTYIMVDEYQDTNMIQYLWLKLLAQKNGQEANICCVGDDDQSIYSWRGADITNILRFERDFPGAKIIRLENNYRSTSSILGAASGLISFNSQRLGKTLHAANATVEGEKIKILSTYDSDEEARIICKNIIDFHKKEQQFGDMAILMRTSSQTRPFEECMIKLGIPYKIISGVRFYERAEIRDVIAYMRTVAQPSDDLAFERIINVPKRGIGKAALQKLHLLSRESNISLTMAAQQALNQGIIRGKVASELNQLILQLEMARSTNEKAGHLKAIDDLIHHCGYIEMWQQNKSVESDGRLENIRELFRAMSEFQSLYEFLEHISLIMDNDELSGDDKVNLMTLHAAKGLEFDTVFLPGWEEGLFPSQRTLDENGLNGLEEERRLAYVGITRARRNLVISYAANRQIYGNWQSAIPSRFIEELPNQFIVNPSIRINRNHSNPNYFDNLNFGKKQKGTRDTISFGNIFTPNKQRQNLPKSKNIPVGARVFHQKFGYGTVLKTEQNKLEINFDKTGIKNVIDSFVTETS</sequence>
<dbReference type="InterPro" id="IPR014017">
    <property type="entry name" value="DNA_helicase_UvrD-like_C"/>
</dbReference>
<evidence type="ECO:0000256" key="12">
    <source>
        <dbReference type="ARBA" id="ARBA00048988"/>
    </source>
</evidence>
<keyword evidence="17" id="KW-1185">Reference proteome</keyword>
<dbReference type="FunFam" id="1.10.486.10:FF:000003">
    <property type="entry name" value="ATP-dependent DNA helicase"/>
    <property type="match status" value="1"/>
</dbReference>
<dbReference type="InterPro" id="IPR000212">
    <property type="entry name" value="DNA_helicase_UvrD/REP"/>
</dbReference>
<organism evidence="16 17">
    <name type="scientific">Commensalibacter melissae</name>
    <dbReference type="NCBI Taxonomy" id="2070537"/>
    <lineage>
        <taxon>Bacteria</taxon>
        <taxon>Pseudomonadati</taxon>
        <taxon>Pseudomonadota</taxon>
        <taxon>Alphaproteobacteria</taxon>
        <taxon>Acetobacterales</taxon>
        <taxon>Acetobacteraceae</taxon>
    </lineage>
</organism>
<comment type="similarity">
    <text evidence="1">Belongs to the helicase family. UvrD subfamily.</text>
</comment>
<dbReference type="GO" id="GO:0033202">
    <property type="term" value="C:DNA helicase complex"/>
    <property type="evidence" value="ECO:0007669"/>
    <property type="project" value="TreeGrafter"/>
</dbReference>
<dbReference type="PROSITE" id="PS51217">
    <property type="entry name" value="UVRD_HELICASE_CTER"/>
    <property type="match status" value="1"/>
</dbReference>
<dbReference type="AlphaFoldDB" id="A0A318MXZ2"/>
<comment type="function">
    <text evidence="8">Has both ATPase and helicase activities. Unwinds DNA duplexes with 3' to 5' polarity with respect to the bound strand and initiates unwinding most effectively when a single-stranded region is present. Involved in the post-incision events of nucleotide excision repair and methyl-directed mismatch repair.</text>
</comment>
<name>A0A318MXZ2_9PROT</name>
<dbReference type="Gene3D" id="3.40.50.300">
    <property type="entry name" value="P-loop containing nucleotide triphosphate hydrolases"/>
    <property type="match status" value="2"/>
</dbReference>
<feature type="domain" description="UvrD-like helicase ATP-binding" evidence="14">
    <location>
        <begin position="6"/>
        <end position="289"/>
    </location>
</feature>
<feature type="binding site" evidence="13">
    <location>
        <begin position="27"/>
        <end position="34"/>
    </location>
    <ligand>
        <name>ATP</name>
        <dbReference type="ChEBI" id="CHEBI:30616"/>
    </ligand>
</feature>
<dbReference type="SUPFAM" id="SSF52540">
    <property type="entry name" value="P-loop containing nucleoside triphosphate hydrolases"/>
    <property type="match status" value="1"/>
</dbReference>
<dbReference type="Pfam" id="PF00580">
    <property type="entry name" value="UvrD-helicase"/>
    <property type="match status" value="1"/>
</dbReference>
<evidence type="ECO:0000256" key="9">
    <source>
        <dbReference type="ARBA" id="ARBA00034617"/>
    </source>
</evidence>
<protein>
    <recommendedName>
        <fullName evidence="10">DNA 3'-5' helicase</fullName>
        <ecNumber evidence="10">5.6.2.4</ecNumber>
    </recommendedName>
    <alternativeName>
        <fullName evidence="11">DNA 3'-5' helicase II</fullName>
    </alternativeName>
</protein>
<evidence type="ECO:0000256" key="7">
    <source>
        <dbReference type="ARBA" id="ARBA00023235"/>
    </source>
</evidence>
<evidence type="ECO:0000256" key="3">
    <source>
        <dbReference type="ARBA" id="ARBA00022801"/>
    </source>
</evidence>
<reference evidence="16 17" key="1">
    <citation type="submission" date="2018-05" db="EMBL/GenBank/DDBJ databases">
        <title>Reference genomes for bee gut microbiota database.</title>
        <authorList>
            <person name="Ellegaard K.M."/>
        </authorList>
    </citation>
    <scope>NUCLEOTIDE SEQUENCE [LARGE SCALE GENOMIC DNA]</scope>
    <source>
        <strain evidence="16 17">ESL0284</strain>
    </source>
</reference>
<proteinExistence type="inferred from homology"/>
<dbReference type="GO" id="GO:0005524">
    <property type="term" value="F:ATP binding"/>
    <property type="evidence" value="ECO:0007669"/>
    <property type="project" value="UniProtKB-UniRule"/>
</dbReference>
<dbReference type="CDD" id="cd18807">
    <property type="entry name" value="SF1_C_UvrD"/>
    <property type="match status" value="1"/>
</dbReference>
<dbReference type="FunFam" id="3.40.50.300:FF:001890">
    <property type="entry name" value="DNA helicase"/>
    <property type="match status" value="1"/>
</dbReference>
<evidence type="ECO:0000256" key="8">
    <source>
        <dbReference type="ARBA" id="ARBA00025289"/>
    </source>
</evidence>
<evidence type="ECO:0000256" key="11">
    <source>
        <dbReference type="ARBA" id="ARBA00034923"/>
    </source>
</evidence>
<dbReference type="PROSITE" id="PS51198">
    <property type="entry name" value="UVRD_HELICASE_ATP_BIND"/>
    <property type="match status" value="1"/>
</dbReference>
<feature type="domain" description="UvrD-like helicase C-terminal" evidence="15">
    <location>
        <begin position="290"/>
        <end position="559"/>
    </location>
</feature>
<evidence type="ECO:0000256" key="6">
    <source>
        <dbReference type="ARBA" id="ARBA00023125"/>
    </source>
</evidence>
<dbReference type="PANTHER" id="PTHR11070">
    <property type="entry name" value="UVRD / RECB / PCRA DNA HELICASE FAMILY MEMBER"/>
    <property type="match status" value="1"/>
</dbReference>
<dbReference type="InterPro" id="IPR014016">
    <property type="entry name" value="UvrD-like_ATP-bd"/>
</dbReference>
<evidence type="ECO:0000259" key="15">
    <source>
        <dbReference type="PROSITE" id="PS51217"/>
    </source>
</evidence>
<evidence type="ECO:0000259" key="14">
    <source>
        <dbReference type="PROSITE" id="PS51198"/>
    </source>
</evidence>
<dbReference type="Proteomes" id="UP000247565">
    <property type="component" value="Unassembled WGS sequence"/>
</dbReference>
<evidence type="ECO:0000256" key="2">
    <source>
        <dbReference type="ARBA" id="ARBA00022741"/>
    </source>
</evidence>
<dbReference type="CDD" id="cd17932">
    <property type="entry name" value="DEXQc_UvrD"/>
    <property type="match status" value="1"/>
</dbReference>
<comment type="catalytic activity">
    <reaction evidence="12">
        <text>ATP + H2O = ADP + phosphate + H(+)</text>
        <dbReference type="Rhea" id="RHEA:13065"/>
        <dbReference type="ChEBI" id="CHEBI:15377"/>
        <dbReference type="ChEBI" id="CHEBI:15378"/>
        <dbReference type="ChEBI" id="CHEBI:30616"/>
        <dbReference type="ChEBI" id="CHEBI:43474"/>
        <dbReference type="ChEBI" id="CHEBI:456216"/>
        <dbReference type="EC" id="5.6.2.4"/>
    </reaction>
</comment>
<evidence type="ECO:0000256" key="4">
    <source>
        <dbReference type="ARBA" id="ARBA00022806"/>
    </source>
</evidence>
<gene>
    <name evidence="16" type="ORF">DK869_00565</name>
</gene>
<dbReference type="Pfam" id="PF13361">
    <property type="entry name" value="UvrD_C"/>
    <property type="match status" value="1"/>
</dbReference>
<comment type="catalytic activity">
    <reaction evidence="9">
        <text>Couples ATP hydrolysis with the unwinding of duplex DNA by translocating in the 3'-5' direction.</text>
        <dbReference type="EC" id="5.6.2.4"/>
    </reaction>
</comment>
<evidence type="ECO:0000313" key="17">
    <source>
        <dbReference type="Proteomes" id="UP000247565"/>
    </source>
</evidence>